<evidence type="ECO:0000256" key="1">
    <source>
        <dbReference type="SAM" id="Phobius"/>
    </source>
</evidence>
<accession>A0A6C0AZC5</accession>
<keyword evidence="1" id="KW-0812">Transmembrane</keyword>
<protein>
    <submittedName>
        <fullName evidence="2">Uncharacterized protein</fullName>
    </submittedName>
</protein>
<proteinExistence type="predicted"/>
<sequence>MFGKSNFGRGGLDNCMATQDYTKAFENDFTITPNSCIPDKSCQSGYRSFNVVNNNNPDIVTAACCTCNKNCIGDTCPVCKLYNKDKLEYGTDNCFASSSSSSQPNTAQFNQQGPHVNSSYTDCSKNLYSSENSYDTCMQFNQYSGIGSEPENGPLYSSSSSMEPDIPVGPVFQGAPQLPKLKNASIAVRKWWNPFTWWNFSSFGSSNTNIVLILVLIIAIVYFLYTKKVKLSQFGRRCKR</sequence>
<name>A0A6C0AZC5_9ZZZZ</name>
<dbReference type="EMBL" id="MN739041">
    <property type="protein sequence ID" value="QHS85172.1"/>
    <property type="molecule type" value="Genomic_DNA"/>
</dbReference>
<dbReference type="AlphaFoldDB" id="A0A6C0AZC5"/>
<organism evidence="2">
    <name type="scientific">viral metagenome</name>
    <dbReference type="NCBI Taxonomy" id="1070528"/>
    <lineage>
        <taxon>unclassified sequences</taxon>
        <taxon>metagenomes</taxon>
        <taxon>organismal metagenomes</taxon>
    </lineage>
</organism>
<reference evidence="2" key="1">
    <citation type="journal article" date="2020" name="Nature">
        <title>Giant virus diversity and host interactions through global metagenomics.</title>
        <authorList>
            <person name="Schulz F."/>
            <person name="Roux S."/>
            <person name="Paez-Espino D."/>
            <person name="Jungbluth S."/>
            <person name="Walsh D.A."/>
            <person name="Denef V.J."/>
            <person name="McMahon K.D."/>
            <person name="Konstantinidis K.T."/>
            <person name="Eloe-Fadrosh E.A."/>
            <person name="Kyrpides N.C."/>
            <person name="Woyke T."/>
        </authorList>
    </citation>
    <scope>NUCLEOTIDE SEQUENCE</scope>
    <source>
        <strain evidence="2">GVMAG-M-3300009182-67</strain>
    </source>
</reference>
<feature type="transmembrane region" description="Helical" evidence="1">
    <location>
        <begin position="209"/>
        <end position="226"/>
    </location>
</feature>
<evidence type="ECO:0000313" key="2">
    <source>
        <dbReference type="EMBL" id="QHS85172.1"/>
    </source>
</evidence>
<keyword evidence="1" id="KW-0472">Membrane</keyword>
<keyword evidence="1" id="KW-1133">Transmembrane helix</keyword>